<proteinExistence type="evidence at transcript level"/>
<keyword evidence="5" id="KW-0677">Repeat</keyword>
<name>A0A6F9DMJ9_9ASCI</name>
<evidence type="ECO:0000256" key="6">
    <source>
        <dbReference type="ARBA" id="ARBA00022771"/>
    </source>
</evidence>
<accession>A0A6F9DMJ9</accession>
<dbReference type="InterPro" id="IPR036236">
    <property type="entry name" value="Znf_C2H2_sf"/>
</dbReference>
<evidence type="ECO:0000259" key="16">
    <source>
        <dbReference type="PROSITE" id="PS50157"/>
    </source>
</evidence>
<dbReference type="FunFam" id="3.30.160.60:FF:000358">
    <property type="entry name" value="zinc finger protein 24"/>
    <property type="match status" value="1"/>
</dbReference>
<keyword evidence="10" id="KW-0804">Transcription</keyword>
<keyword evidence="7" id="KW-0862">Zinc</keyword>
<dbReference type="EMBL" id="LR788283">
    <property type="protein sequence ID" value="CAB3264145.1"/>
    <property type="molecule type" value="mRNA"/>
</dbReference>
<evidence type="ECO:0000256" key="13">
    <source>
        <dbReference type="PROSITE-ProRule" id="PRU00042"/>
    </source>
</evidence>
<evidence type="ECO:0000313" key="17">
    <source>
        <dbReference type="EMBL" id="CAB3264145.1"/>
    </source>
</evidence>
<dbReference type="InterPro" id="IPR000210">
    <property type="entry name" value="BTB/POZ_dom"/>
</dbReference>
<dbReference type="FunFam" id="3.30.160.60:FF:001397">
    <property type="entry name" value="Datilografo, isoform A"/>
    <property type="match status" value="1"/>
</dbReference>
<feature type="domain" description="C2H2-type" evidence="16">
    <location>
        <begin position="533"/>
        <end position="560"/>
    </location>
</feature>
<dbReference type="SUPFAM" id="SSF54695">
    <property type="entry name" value="POZ domain"/>
    <property type="match status" value="1"/>
</dbReference>
<dbReference type="FunFam" id="3.30.160.60:FF:000145">
    <property type="entry name" value="Zinc finger protein 574"/>
    <property type="match status" value="1"/>
</dbReference>
<feature type="domain" description="C2H2-type" evidence="16">
    <location>
        <begin position="450"/>
        <end position="477"/>
    </location>
</feature>
<feature type="domain" description="C2H2-type" evidence="16">
    <location>
        <begin position="478"/>
        <end position="505"/>
    </location>
</feature>
<gene>
    <name evidence="17" type="primary">Mynn-006</name>
</gene>
<feature type="domain" description="C2H2-type" evidence="16">
    <location>
        <begin position="645"/>
        <end position="672"/>
    </location>
</feature>
<dbReference type="InterPro" id="IPR013087">
    <property type="entry name" value="Znf_C2H2_type"/>
</dbReference>
<comment type="subcellular location">
    <subcellularLocation>
        <location evidence="2">Nucleus</location>
    </subcellularLocation>
</comment>
<dbReference type="FunFam" id="3.30.160.60:FF:000624">
    <property type="entry name" value="zinc finger protein 697"/>
    <property type="match status" value="1"/>
</dbReference>
<feature type="domain" description="C2H2-type" evidence="16">
    <location>
        <begin position="561"/>
        <end position="588"/>
    </location>
</feature>
<dbReference type="FunFam" id="3.30.160.60:FF:000100">
    <property type="entry name" value="Zinc finger 45-like"/>
    <property type="match status" value="1"/>
</dbReference>
<keyword evidence="9" id="KW-0238">DNA-binding</keyword>
<evidence type="ECO:0000256" key="10">
    <source>
        <dbReference type="ARBA" id="ARBA00023163"/>
    </source>
</evidence>
<dbReference type="Pfam" id="PF00651">
    <property type="entry name" value="BTB"/>
    <property type="match status" value="1"/>
</dbReference>
<evidence type="ECO:0000256" key="2">
    <source>
        <dbReference type="ARBA" id="ARBA00004123"/>
    </source>
</evidence>
<feature type="domain" description="BTB" evidence="15">
    <location>
        <begin position="134"/>
        <end position="196"/>
    </location>
</feature>
<keyword evidence="6 13" id="KW-0863">Zinc-finger</keyword>
<dbReference type="CDD" id="cd18186">
    <property type="entry name" value="BTB_POZ_ZBTB_KLHL-like"/>
    <property type="match status" value="1"/>
</dbReference>
<feature type="domain" description="C2H2-type" evidence="16">
    <location>
        <begin position="617"/>
        <end position="644"/>
    </location>
</feature>
<organism evidence="17">
    <name type="scientific">Phallusia mammillata</name>
    <dbReference type="NCBI Taxonomy" id="59560"/>
    <lineage>
        <taxon>Eukaryota</taxon>
        <taxon>Metazoa</taxon>
        <taxon>Chordata</taxon>
        <taxon>Tunicata</taxon>
        <taxon>Ascidiacea</taxon>
        <taxon>Phlebobranchia</taxon>
        <taxon>Ascidiidae</taxon>
        <taxon>Phallusia</taxon>
    </lineage>
</organism>
<keyword evidence="8" id="KW-0805">Transcription regulation</keyword>
<dbReference type="FunFam" id="3.30.160.60:FF:000226">
    <property type="entry name" value="Zinc finger protein 236 variant"/>
    <property type="match status" value="1"/>
</dbReference>
<comment type="similarity">
    <text evidence="3">Belongs to the krueppel C2H2-type zinc-finger protein family.</text>
</comment>
<reference evidence="17" key="1">
    <citation type="submission" date="2020-04" db="EMBL/GenBank/DDBJ databases">
        <authorList>
            <person name="Neveu A P."/>
        </authorList>
    </citation>
    <scope>NUCLEOTIDE SEQUENCE</scope>
    <source>
        <tissue evidence="17">Whole embryo</tissue>
    </source>
</reference>
<dbReference type="GO" id="GO:0000978">
    <property type="term" value="F:RNA polymerase II cis-regulatory region sequence-specific DNA binding"/>
    <property type="evidence" value="ECO:0007669"/>
    <property type="project" value="TreeGrafter"/>
</dbReference>
<dbReference type="SMART" id="SM00355">
    <property type="entry name" value="ZnF_C2H2"/>
    <property type="match status" value="12"/>
</dbReference>
<evidence type="ECO:0000256" key="11">
    <source>
        <dbReference type="ARBA" id="ARBA00023242"/>
    </source>
</evidence>
<dbReference type="PROSITE" id="PS50157">
    <property type="entry name" value="ZINC_FINGER_C2H2_2"/>
    <property type="match status" value="10"/>
</dbReference>
<feature type="domain" description="C2H2-type" evidence="16">
    <location>
        <begin position="589"/>
        <end position="613"/>
    </location>
</feature>
<evidence type="ECO:0000256" key="3">
    <source>
        <dbReference type="ARBA" id="ARBA00006991"/>
    </source>
</evidence>
<dbReference type="AlphaFoldDB" id="A0A6F9DMJ9"/>
<dbReference type="GO" id="GO:0008270">
    <property type="term" value="F:zinc ion binding"/>
    <property type="evidence" value="ECO:0007669"/>
    <property type="project" value="UniProtKB-KW"/>
</dbReference>
<keyword evidence="4" id="KW-0479">Metal-binding</keyword>
<dbReference type="Pfam" id="PF13912">
    <property type="entry name" value="zf-C2H2_6"/>
    <property type="match status" value="2"/>
</dbReference>
<dbReference type="InterPro" id="IPR011333">
    <property type="entry name" value="SKP1/BTB/POZ_sf"/>
</dbReference>
<dbReference type="Pfam" id="PF00096">
    <property type="entry name" value="zf-C2H2"/>
    <property type="match status" value="6"/>
</dbReference>
<feature type="domain" description="C2H2-type" evidence="16">
    <location>
        <begin position="422"/>
        <end position="449"/>
    </location>
</feature>
<evidence type="ECO:0000256" key="4">
    <source>
        <dbReference type="ARBA" id="ARBA00022723"/>
    </source>
</evidence>
<dbReference type="Gene3D" id="3.30.160.60">
    <property type="entry name" value="Classic Zinc Finger"/>
    <property type="match status" value="9"/>
</dbReference>
<evidence type="ECO:0000256" key="12">
    <source>
        <dbReference type="ARBA" id="ARBA00068876"/>
    </source>
</evidence>
<evidence type="ECO:0000256" key="5">
    <source>
        <dbReference type="ARBA" id="ARBA00022737"/>
    </source>
</evidence>
<dbReference type="PROSITE" id="PS50097">
    <property type="entry name" value="BTB"/>
    <property type="match status" value="1"/>
</dbReference>
<keyword evidence="11" id="KW-0539">Nucleus</keyword>
<dbReference type="FunFam" id="3.30.160.60:FF:000446">
    <property type="entry name" value="Zinc finger protein"/>
    <property type="match status" value="1"/>
</dbReference>
<dbReference type="PANTHER" id="PTHR24393:SF15">
    <property type="entry name" value="IP01243P-RELATED"/>
    <property type="match status" value="1"/>
</dbReference>
<dbReference type="SMART" id="SM00225">
    <property type="entry name" value="BTB"/>
    <property type="match status" value="1"/>
</dbReference>
<sequence>MSLKVVDLGEVKPSCLRYLKALGKAFDDNFTTALKTLISLHKLKAIPAHHFGNSEVKKVNCSLPMQESILLSKLLHKLDQLKNNLNLESRAAVLEQIILKCGVSFVNGAVHFNLHDGSAFFENLNSIRIQEKFCDITIKIGETSLRAHKVVLATHSQYFSNTVNDELLLLKEEDVTADSMTAILNFLYTGKVAINSANFHSLHHAAQYFQISKLCDVCSVYDEIQKSVSNFPDNLCLERDNDDSDSADNNQMFEIQRTKRLSILSPHKLTKPVKNGNPKMALIPVSDNFQKESSITNQSCSFQEPANKVIRKKNLKCPTCHKQFSQLLTYKLHLLCHDENPTYKCFKCDYIDSTFGMIREHMRATHTDVTIESDGSVEISSTDNDDDVASCDKCEQSFPSSKELANHMQTHRKTRSAATRAYNCRVCHKNFRSSSHLKRHMVSHTGERKYCCITCGKLFLKSDHLKRHEKIHTSERPFTCEECGKTFRDKDHLKRHHLTHTEERPYFCEMCGKQFKDKSTLISHQKCHDDAALACETCGKLFKSEERLETHRKKHLEAKPHSCDVCGKKFPFKGRLRKHMISHTDARPFHCETCGKQFRDSHSLRLHQKKHTGIGLHPCLECGKQFTNACHLRRHGKVHSGEKPHACDVCKRAFARVDNLEAHRRICSVQQQMKGKSLPNGFSSQVWDSIGSGQDLGHLTNITDDDNLPPTMVKPAMTTLQNKLVPSYRHGYALNEPLTGHDQPSMTKHPELFSSSFQDTNAPDPAIPSSSLNYPSSFASYHVVHDNPTCE</sequence>
<dbReference type="PROSITE" id="PS00028">
    <property type="entry name" value="ZINC_FINGER_C2H2_1"/>
    <property type="match status" value="10"/>
</dbReference>
<dbReference type="GO" id="GO:0001228">
    <property type="term" value="F:DNA-binding transcription activator activity, RNA polymerase II-specific"/>
    <property type="evidence" value="ECO:0007669"/>
    <property type="project" value="TreeGrafter"/>
</dbReference>
<comment type="function">
    <text evidence="1">May be involved in transcriptional regulation.</text>
</comment>
<feature type="domain" description="C2H2-type" evidence="16">
    <location>
        <begin position="506"/>
        <end position="528"/>
    </location>
</feature>
<dbReference type="Pfam" id="PF12874">
    <property type="entry name" value="zf-met"/>
    <property type="match status" value="1"/>
</dbReference>
<evidence type="ECO:0000256" key="14">
    <source>
        <dbReference type="SAM" id="MobiDB-lite"/>
    </source>
</evidence>
<evidence type="ECO:0000256" key="7">
    <source>
        <dbReference type="ARBA" id="ARBA00022833"/>
    </source>
</evidence>
<dbReference type="Gene3D" id="3.30.710.10">
    <property type="entry name" value="Potassium Channel Kv1.1, Chain A"/>
    <property type="match status" value="1"/>
</dbReference>
<evidence type="ECO:0000259" key="15">
    <source>
        <dbReference type="PROSITE" id="PS50097"/>
    </source>
</evidence>
<dbReference type="SUPFAM" id="SSF57667">
    <property type="entry name" value="beta-beta-alpha zinc fingers"/>
    <property type="match status" value="6"/>
</dbReference>
<feature type="region of interest" description="Disordered" evidence="14">
    <location>
        <begin position="735"/>
        <end position="766"/>
    </location>
</feature>
<evidence type="ECO:0000256" key="8">
    <source>
        <dbReference type="ARBA" id="ARBA00023015"/>
    </source>
</evidence>
<protein>
    <recommendedName>
        <fullName evidence="12">Zinc finger protein 865</fullName>
    </recommendedName>
</protein>
<feature type="domain" description="C2H2-type" evidence="16">
    <location>
        <begin position="389"/>
        <end position="416"/>
    </location>
</feature>
<dbReference type="GO" id="GO:0005634">
    <property type="term" value="C:nucleus"/>
    <property type="evidence" value="ECO:0007669"/>
    <property type="project" value="UniProtKB-SubCell"/>
</dbReference>
<evidence type="ECO:0000256" key="9">
    <source>
        <dbReference type="ARBA" id="ARBA00023125"/>
    </source>
</evidence>
<dbReference type="PANTHER" id="PTHR24393">
    <property type="entry name" value="ZINC FINGER PROTEIN"/>
    <property type="match status" value="1"/>
</dbReference>
<evidence type="ECO:0000256" key="1">
    <source>
        <dbReference type="ARBA" id="ARBA00003767"/>
    </source>
</evidence>